<keyword evidence="2" id="KW-0808">Transferase</keyword>
<evidence type="ECO:0000259" key="1">
    <source>
        <dbReference type="PROSITE" id="PS51186"/>
    </source>
</evidence>
<dbReference type="PROSITE" id="PS51186">
    <property type="entry name" value="GNAT"/>
    <property type="match status" value="1"/>
</dbReference>
<dbReference type="Proteomes" id="UP001596915">
    <property type="component" value="Unassembled WGS sequence"/>
</dbReference>
<dbReference type="SUPFAM" id="SSF55729">
    <property type="entry name" value="Acyl-CoA N-acyltransferases (Nat)"/>
    <property type="match status" value="1"/>
</dbReference>
<gene>
    <name evidence="2" type="ORF">ACFQ2K_43845</name>
</gene>
<dbReference type="InterPro" id="IPR016181">
    <property type="entry name" value="Acyl_CoA_acyltransferase"/>
</dbReference>
<feature type="domain" description="N-acetyltransferase" evidence="1">
    <location>
        <begin position="7"/>
        <end position="180"/>
    </location>
</feature>
<dbReference type="GO" id="GO:0016746">
    <property type="term" value="F:acyltransferase activity"/>
    <property type="evidence" value="ECO:0007669"/>
    <property type="project" value="UniProtKB-KW"/>
</dbReference>
<dbReference type="Gene3D" id="3.40.630.30">
    <property type="match status" value="1"/>
</dbReference>
<dbReference type="EC" id="2.3.1.-" evidence="2"/>
<organism evidence="2 3">
    <name type="scientific">Streptomyces sanglieri</name>
    <dbReference type="NCBI Taxonomy" id="193460"/>
    <lineage>
        <taxon>Bacteria</taxon>
        <taxon>Bacillati</taxon>
        <taxon>Actinomycetota</taxon>
        <taxon>Actinomycetes</taxon>
        <taxon>Kitasatosporales</taxon>
        <taxon>Streptomycetaceae</taxon>
        <taxon>Streptomyces</taxon>
    </lineage>
</organism>
<accession>A0ABW2X3Y4</accession>
<evidence type="ECO:0000313" key="3">
    <source>
        <dbReference type="Proteomes" id="UP001596915"/>
    </source>
</evidence>
<dbReference type="InterPro" id="IPR000182">
    <property type="entry name" value="GNAT_dom"/>
</dbReference>
<protein>
    <submittedName>
        <fullName evidence="2">GNAT family N-acetyltransferase</fullName>
        <ecNumber evidence="2">2.3.1.-</ecNumber>
    </submittedName>
</protein>
<keyword evidence="3" id="KW-1185">Reference proteome</keyword>
<reference evidence="3" key="1">
    <citation type="journal article" date="2019" name="Int. J. Syst. Evol. Microbiol.">
        <title>The Global Catalogue of Microorganisms (GCM) 10K type strain sequencing project: providing services to taxonomists for standard genome sequencing and annotation.</title>
        <authorList>
            <consortium name="The Broad Institute Genomics Platform"/>
            <consortium name="The Broad Institute Genome Sequencing Center for Infectious Disease"/>
            <person name="Wu L."/>
            <person name="Ma J."/>
        </authorList>
    </citation>
    <scope>NUCLEOTIDE SEQUENCE [LARGE SCALE GENOMIC DNA]</scope>
    <source>
        <strain evidence="3">JCM 12607</strain>
    </source>
</reference>
<name>A0ABW2X3Y4_9ACTN</name>
<evidence type="ECO:0000313" key="2">
    <source>
        <dbReference type="EMBL" id="MFD0628532.1"/>
    </source>
</evidence>
<dbReference type="Pfam" id="PF00583">
    <property type="entry name" value="Acetyltransf_1"/>
    <property type="match status" value="1"/>
</dbReference>
<proteinExistence type="predicted"/>
<keyword evidence="2" id="KW-0012">Acyltransferase</keyword>
<sequence>MTTAPAIELRTATTLDPVHGDLLDVYAEVRAPLLHLPNYAVHAFGERLDRHGAGPEFTAVLAYAGGQPVGYAYSNTIRHGDRYWQRTAPEPPEKYTQHPAVALKELGVVEAWRKTGTARLLHDALLAAHDDKPFVTLMVNKAAGDGAVHRLYESWGYSDLGQSQPSPASPVLTVMIRPAH</sequence>
<dbReference type="EMBL" id="JBHTGL010000008">
    <property type="protein sequence ID" value="MFD0628532.1"/>
    <property type="molecule type" value="Genomic_DNA"/>
</dbReference>
<comment type="caution">
    <text evidence="2">The sequence shown here is derived from an EMBL/GenBank/DDBJ whole genome shotgun (WGS) entry which is preliminary data.</text>
</comment>